<comment type="caution">
    <text evidence="1">The sequence shown here is derived from an EMBL/GenBank/DDBJ whole genome shotgun (WGS) entry which is preliminary data.</text>
</comment>
<dbReference type="AlphaFoldDB" id="A0A6V8PHB3"/>
<dbReference type="EMBL" id="BLRZ01000362">
    <property type="protein sequence ID" value="GFP31490.1"/>
    <property type="molecule type" value="Genomic_DNA"/>
</dbReference>
<name>A0A6V8PHB3_9ACTN</name>
<reference evidence="1 2" key="1">
    <citation type="journal article" date="2020" name="Front. Microbiol.">
        <title>Single-cell genomics of novel Actinobacteria with the Wood-Ljungdahl pathway discovered in a serpentinizing system.</title>
        <authorList>
            <person name="Merino N."/>
            <person name="Kawai M."/>
            <person name="Boyd E.S."/>
            <person name="Colman D.R."/>
            <person name="McGlynn S.E."/>
            <person name="Nealson K.H."/>
            <person name="Kurokawa K."/>
            <person name="Hongoh Y."/>
        </authorList>
    </citation>
    <scope>NUCLEOTIDE SEQUENCE [LARGE SCALE GENOMIC DNA]</scope>
    <source>
        <strain evidence="1 2">S34</strain>
    </source>
</reference>
<feature type="non-terminal residue" evidence="1">
    <location>
        <position position="62"/>
    </location>
</feature>
<dbReference type="Gene3D" id="2.40.50.140">
    <property type="entry name" value="Nucleic acid-binding proteins"/>
    <property type="match status" value="1"/>
</dbReference>
<accession>A0A6V8PHB3</accession>
<evidence type="ECO:0000313" key="1">
    <source>
        <dbReference type="EMBL" id="GFP31490.1"/>
    </source>
</evidence>
<dbReference type="InterPro" id="IPR012340">
    <property type="entry name" value="NA-bd_OB-fold"/>
</dbReference>
<keyword evidence="2" id="KW-1185">Reference proteome</keyword>
<evidence type="ECO:0008006" key="3">
    <source>
        <dbReference type="Google" id="ProtNLM"/>
    </source>
</evidence>
<evidence type="ECO:0000313" key="2">
    <source>
        <dbReference type="Proteomes" id="UP000588083"/>
    </source>
</evidence>
<sequence>MKNQYVSELTNGSIINSAFVVSKKQISQKKDGSSYCRLELQDKSGKIKGVLWTETLERTKVR</sequence>
<organism evidence="1 2">
    <name type="scientific">Candidatus Hakubella thermalkaliphila</name>
    <dbReference type="NCBI Taxonomy" id="2754717"/>
    <lineage>
        <taxon>Bacteria</taxon>
        <taxon>Bacillati</taxon>
        <taxon>Actinomycetota</taxon>
        <taxon>Actinomycetota incertae sedis</taxon>
        <taxon>Candidatus Hakubellales</taxon>
        <taxon>Candidatus Hakubellaceae</taxon>
        <taxon>Candidatus Hakubella</taxon>
    </lineage>
</organism>
<dbReference type="Proteomes" id="UP000588083">
    <property type="component" value="Unassembled WGS sequence"/>
</dbReference>
<proteinExistence type="predicted"/>
<protein>
    <recommendedName>
        <fullName evidence="3">OB domain-containing protein</fullName>
    </recommendedName>
</protein>
<gene>
    <name evidence="1" type="ORF">HKBW3S34_02410</name>
</gene>